<dbReference type="AlphaFoldDB" id="A0A8S4S235"/>
<accession>A0A8S4S235</accession>
<keyword evidence="2" id="KW-1185">Reference proteome</keyword>
<proteinExistence type="predicted"/>
<gene>
    <name evidence="1" type="primary">jg9397</name>
    <name evidence="1" type="ORF">PAEG_LOCUS19629</name>
</gene>
<dbReference type="EMBL" id="CAKXAJ010025746">
    <property type="protein sequence ID" value="CAH2243502.1"/>
    <property type="molecule type" value="Genomic_DNA"/>
</dbReference>
<organism evidence="1 2">
    <name type="scientific">Pararge aegeria aegeria</name>
    <dbReference type="NCBI Taxonomy" id="348720"/>
    <lineage>
        <taxon>Eukaryota</taxon>
        <taxon>Metazoa</taxon>
        <taxon>Ecdysozoa</taxon>
        <taxon>Arthropoda</taxon>
        <taxon>Hexapoda</taxon>
        <taxon>Insecta</taxon>
        <taxon>Pterygota</taxon>
        <taxon>Neoptera</taxon>
        <taxon>Endopterygota</taxon>
        <taxon>Lepidoptera</taxon>
        <taxon>Glossata</taxon>
        <taxon>Ditrysia</taxon>
        <taxon>Papilionoidea</taxon>
        <taxon>Nymphalidae</taxon>
        <taxon>Satyrinae</taxon>
        <taxon>Satyrini</taxon>
        <taxon>Parargina</taxon>
        <taxon>Pararge</taxon>
    </lineage>
</organism>
<name>A0A8S4S235_9NEOP</name>
<comment type="caution">
    <text evidence="1">The sequence shown here is derived from an EMBL/GenBank/DDBJ whole genome shotgun (WGS) entry which is preliminary data.</text>
</comment>
<sequence length="71" mass="7901">MSCMKNELTRMGARHCVLANGDAYGGLRAKCQEATCRSRLANLQDLPSDVPGNHPSRFTLHQTIHRSRSPH</sequence>
<dbReference type="Proteomes" id="UP000838756">
    <property type="component" value="Unassembled WGS sequence"/>
</dbReference>
<reference evidence="1" key="1">
    <citation type="submission" date="2022-03" db="EMBL/GenBank/DDBJ databases">
        <authorList>
            <person name="Lindestad O."/>
        </authorList>
    </citation>
    <scope>NUCLEOTIDE SEQUENCE</scope>
</reference>
<protein>
    <submittedName>
        <fullName evidence="1">Jg9397 protein</fullName>
    </submittedName>
</protein>
<evidence type="ECO:0000313" key="1">
    <source>
        <dbReference type="EMBL" id="CAH2243502.1"/>
    </source>
</evidence>
<evidence type="ECO:0000313" key="2">
    <source>
        <dbReference type="Proteomes" id="UP000838756"/>
    </source>
</evidence>